<evidence type="ECO:0000313" key="1">
    <source>
        <dbReference type="EMBL" id="KAA1057441.1"/>
    </source>
</evidence>
<dbReference type="EMBL" id="VEWN01000002">
    <property type="protein sequence ID" value="KAA1057441.1"/>
    <property type="molecule type" value="Genomic_DNA"/>
</dbReference>
<dbReference type="Proteomes" id="UP000325333">
    <property type="component" value="Unassembled WGS sequence"/>
</dbReference>
<gene>
    <name evidence="1" type="ORF">FH063_001609</name>
</gene>
<dbReference type="AlphaFoldDB" id="A0A5B0KZM5"/>
<proteinExistence type="predicted"/>
<name>A0A5B0KZM5_9PROT</name>
<comment type="caution">
    <text evidence="1">The sequence shown here is derived from an EMBL/GenBank/DDBJ whole genome shotgun (WGS) entry which is preliminary data.</text>
</comment>
<reference evidence="1 2" key="1">
    <citation type="submission" date="2019-07" db="EMBL/GenBank/DDBJ databases">
        <title>Genome sequencing of the stress-tolerant strain Azospirillum brasilense Az19.</title>
        <authorList>
            <person name="Maroniche G.A."/>
            <person name="Garcia J.E."/>
            <person name="Pagnussat L."/>
            <person name="Amenta M."/>
            <person name="Creus C.M."/>
        </authorList>
    </citation>
    <scope>NUCLEOTIDE SEQUENCE [LARGE SCALE GENOMIC DNA]</scope>
    <source>
        <strain evidence="1 2">Az19</strain>
    </source>
</reference>
<protein>
    <submittedName>
        <fullName evidence="1">Uncharacterized protein</fullName>
    </submittedName>
</protein>
<accession>A0A5B0KZM5</accession>
<organism evidence="1 2">
    <name type="scientific">Azospirillum argentinense</name>
    <dbReference type="NCBI Taxonomy" id="2970906"/>
    <lineage>
        <taxon>Bacteria</taxon>
        <taxon>Pseudomonadati</taxon>
        <taxon>Pseudomonadota</taxon>
        <taxon>Alphaproteobacteria</taxon>
        <taxon>Rhodospirillales</taxon>
        <taxon>Azospirillaceae</taxon>
        <taxon>Azospirillum</taxon>
    </lineage>
</organism>
<sequence length="54" mass="5703">MLPIWTVPVRRASANNREGGEGSRAGGGFAMSLAMPFAMRPAQASQPGRHRAPP</sequence>
<evidence type="ECO:0000313" key="2">
    <source>
        <dbReference type="Proteomes" id="UP000325333"/>
    </source>
</evidence>